<dbReference type="SUPFAM" id="SSF48239">
    <property type="entry name" value="Terpenoid cyclases/Protein prenyltransferases"/>
    <property type="match status" value="1"/>
</dbReference>
<dbReference type="KEGG" id="mlr:MELLADRAFT_26531"/>
<dbReference type="GO" id="GO:0005965">
    <property type="term" value="C:protein farnesyltransferase complex"/>
    <property type="evidence" value="ECO:0007669"/>
    <property type="project" value="UniProtKB-UniRule"/>
</dbReference>
<evidence type="ECO:0000256" key="2">
    <source>
        <dbReference type="ARBA" id="ARBA00012702"/>
    </source>
</evidence>
<dbReference type="VEuPathDB" id="FungiDB:MELLADRAFT_26531"/>
<evidence type="ECO:0000313" key="11">
    <source>
        <dbReference type="EMBL" id="EGG03764.1"/>
    </source>
</evidence>
<dbReference type="InterPro" id="IPR045089">
    <property type="entry name" value="PGGT1B-like"/>
</dbReference>
<evidence type="ECO:0000256" key="1">
    <source>
        <dbReference type="ARBA" id="ARBA00010497"/>
    </source>
</evidence>
<keyword evidence="4 9" id="KW-0637">Prenyltransferase</keyword>
<dbReference type="InterPro" id="IPR026872">
    <property type="entry name" value="FTB"/>
</dbReference>
<dbReference type="eggNOG" id="KOG0365">
    <property type="taxonomic scope" value="Eukaryota"/>
</dbReference>
<dbReference type="Proteomes" id="UP000001072">
    <property type="component" value="Unassembled WGS sequence"/>
</dbReference>
<dbReference type="InterPro" id="IPR008930">
    <property type="entry name" value="Terpenoid_cyclase/PrenylTrfase"/>
</dbReference>
<comment type="function">
    <text evidence="9">Catalyzes the transfer of a farnesyl moiety from farnesyl diphosphate to a cysteine at the fourth position from the C-terminus of several proteins. The beta subunit is responsible for peptide-binding.</text>
</comment>
<dbReference type="HOGENOM" id="CLU_028946_0_1_1"/>
<reference evidence="12" key="1">
    <citation type="journal article" date="2011" name="Proc. Natl. Acad. Sci. U.S.A.">
        <title>Obligate biotrophy features unraveled by the genomic analysis of rust fungi.</title>
        <authorList>
            <person name="Duplessis S."/>
            <person name="Cuomo C.A."/>
            <person name="Lin Y.-C."/>
            <person name="Aerts A."/>
            <person name="Tisserant E."/>
            <person name="Veneault-Fourrey C."/>
            <person name="Joly D.L."/>
            <person name="Hacquard S."/>
            <person name="Amselem J."/>
            <person name="Cantarel B.L."/>
            <person name="Chiu R."/>
            <person name="Coutinho P.M."/>
            <person name="Feau N."/>
            <person name="Field M."/>
            <person name="Frey P."/>
            <person name="Gelhaye E."/>
            <person name="Goldberg J."/>
            <person name="Grabherr M.G."/>
            <person name="Kodira C.D."/>
            <person name="Kohler A."/>
            <person name="Kuees U."/>
            <person name="Lindquist E.A."/>
            <person name="Lucas S.M."/>
            <person name="Mago R."/>
            <person name="Mauceli E."/>
            <person name="Morin E."/>
            <person name="Murat C."/>
            <person name="Pangilinan J.L."/>
            <person name="Park R."/>
            <person name="Pearson M."/>
            <person name="Quesneville H."/>
            <person name="Rouhier N."/>
            <person name="Sakthikumar S."/>
            <person name="Salamov A.A."/>
            <person name="Schmutz J."/>
            <person name="Selles B."/>
            <person name="Shapiro H."/>
            <person name="Tanguay P."/>
            <person name="Tuskan G.A."/>
            <person name="Henrissat B."/>
            <person name="Van de Peer Y."/>
            <person name="Rouze P."/>
            <person name="Ellis J.G."/>
            <person name="Dodds P.N."/>
            <person name="Schein J.E."/>
            <person name="Zhong S."/>
            <person name="Hamelin R.C."/>
            <person name="Grigoriev I.V."/>
            <person name="Szabo L.J."/>
            <person name="Martin F."/>
        </authorList>
    </citation>
    <scope>NUCLEOTIDE SEQUENCE [LARGE SCALE GENOMIC DNA]</scope>
    <source>
        <strain evidence="12">98AG31 / pathotype 3-4-7</strain>
    </source>
</reference>
<evidence type="ECO:0000256" key="5">
    <source>
        <dbReference type="ARBA" id="ARBA00022679"/>
    </source>
</evidence>
<evidence type="ECO:0000256" key="3">
    <source>
        <dbReference type="ARBA" id="ARBA00015798"/>
    </source>
</evidence>
<evidence type="ECO:0000313" key="12">
    <source>
        <dbReference type="Proteomes" id="UP000001072"/>
    </source>
</evidence>
<evidence type="ECO:0000256" key="6">
    <source>
        <dbReference type="ARBA" id="ARBA00022723"/>
    </source>
</evidence>
<evidence type="ECO:0000256" key="4">
    <source>
        <dbReference type="ARBA" id="ARBA00022602"/>
    </source>
</evidence>
<keyword evidence="5 9" id="KW-0808">Transferase</keyword>
<comment type="cofactor">
    <cofactor evidence="9">
        <name>Zn(2+)</name>
        <dbReference type="ChEBI" id="CHEBI:29105"/>
    </cofactor>
    <text evidence="9">Binds 1 zinc ion per subunit.</text>
</comment>
<keyword evidence="12" id="KW-1185">Reference proteome</keyword>
<dbReference type="GO" id="GO:0097354">
    <property type="term" value="P:prenylation"/>
    <property type="evidence" value="ECO:0007669"/>
    <property type="project" value="UniProtKB-UniRule"/>
</dbReference>
<keyword evidence="6 9" id="KW-0479">Metal-binding</keyword>
<feature type="non-terminal residue" evidence="11">
    <location>
        <position position="391"/>
    </location>
</feature>
<dbReference type="PANTHER" id="PTHR11774">
    <property type="entry name" value="GERANYLGERANYL TRANSFERASE TYPE BETA SUBUNIT"/>
    <property type="match status" value="1"/>
</dbReference>
<dbReference type="GO" id="GO:0004660">
    <property type="term" value="F:protein farnesyltransferase activity"/>
    <property type="evidence" value="ECO:0007669"/>
    <property type="project" value="UniProtKB-UniRule"/>
</dbReference>
<dbReference type="RefSeq" id="XP_007412878.1">
    <property type="nucleotide sequence ID" value="XM_007412816.1"/>
</dbReference>
<organism evidence="12">
    <name type="scientific">Melampsora larici-populina (strain 98AG31 / pathotype 3-4-7)</name>
    <name type="common">Poplar leaf rust fungus</name>
    <dbReference type="NCBI Taxonomy" id="747676"/>
    <lineage>
        <taxon>Eukaryota</taxon>
        <taxon>Fungi</taxon>
        <taxon>Dikarya</taxon>
        <taxon>Basidiomycota</taxon>
        <taxon>Pucciniomycotina</taxon>
        <taxon>Pucciniomycetes</taxon>
        <taxon>Pucciniales</taxon>
        <taxon>Melampsoraceae</taxon>
        <taxon>Melampsora</taxon>
    </lineage>
</organism>
<evidence type="ECO:0000259" key="10">
    <source>
        <dbReference type="Pfam" id="PF00432"/>
    </source>
</evidence>
<dbReference type="GO" id="GO:0008270">
    <property type="term" value="F:zinc ion binding"/>
    <property type="evidence" value="ECO:0007669"/>
    <property type="project" value="UniProtKB-UniRule"/>
</dbReference>
<dbReference type="Pfam" id="PF00432">
    <property type="entry name" value="Prenyltrans"/>
    <property type="match status" value="1"/>
</dbReference>
<dbReference type="FunCoup" id="F4RUW4">
    <property type="interactions" value="196"/>
</dbReference>
<dbReference type="EC" id="2.5.1.58" evidence="2 9"/>
<comment type="subunit">
    <text evidence="9">Heterodimer of an alpha and a beta subunit.</text>
</comment>
<keyword evidence="7" id="KW-0677">Repeat</keyword>
<evidence type="ECO:0000256" key="7">
    <source>
        <dbReference type="ARBA" id="ARBA00022737"/>
    </source>
</evidence>
<feature type="non-terminal residue" evidence="11">
    <location>
        <position position="1"/>
    </location>
</feature>
<dbReference type="EMBL" id="GL883122">
    <property type="protein sequence ID" value="EGG03764.1"/>
    <property type="molecule type" value="Genomic_DNA"/>
</dbReference>
<proteinExistence type="inferred from homology"/>
<dbReference type="OrthoDB" id="10261146at2759"/>
<accession>F4RUW4</accession>
<feature type="domain" description="Prenyltransferase alpha-alpha toroid" evidence="10">
    <location>
        <begin position="2"/>
        <end position="379"/>
    </location>
</feature>
<name>F4RUW4_MELLP</name>
<evidence type="ECO:0000256" key="8">
    <source>
        <dbReference type="ARBA" id="ARBA00022833"/>
    </source>
</evidence>
<dbReference type="CDD" id="cd02893">
    <property type="entry name" value="FTase"/>
    <property type="match status" value="1"/>
</dbReference>
<dbReference type="InterPro" id="IPR001330">
    <property type="entry name" value="Prenyltrans"/>
</dbReference>
<protein>
    <recommendedName>
        <fullName evidence="3 9">Protein farnesyltransferase subunit beta</fullName>
        <shortName evidence="9">FTase-beta</shortName>
        <ecNumber evidence="2 9">2.5.1.58</ecNumber>
    </recommendedName>
</protein>
<comment type="similarity">
    <text evidence="1 9">Belongs to the protein prenyltransferase subunit beta family.</text>
</comment>
<dbReference type="STRING" id="747676.F4RUW4"/>
<dbReference type="AlphaFoldDB" id="F4RUW4"/>
<evidence type="ECO:0000256" key="9">
    <source>
        <dbReference type="RuleBase" id="RU365056"/>
    </source>
</evidence>
<gene>
    <name evidence="11" type="ORF">MELLADRAFT_26531</name>
</gene>
<sequence>ILDRSAHMKYLIPSLGHLGARLTSLDASRPWLMYWILNSFSILNLGLNPTDRQRAIDTILSFQHPDGGFGGGPDQLAHLAPTFSSISTLTSLLGEANPELIKETWSRVKIKKMYEWMISLKQTDGSFLMHKDGEIDVRGTYCALVVASLLNFLTPDFSFGLSNFISGCQTYEGGLASTSQSIQINGSDSNQFIRVPLGEAHGGYTSCGVLSHCLLKSLPGSIEPLDYQACLRWLALMQALPIEGGGFRGRTNKLVDGCYSWWCGGLVQVIEELIEEEEREKDNETTRAEESFKGLYDRKGLQEYILLISQGQAPEPILGGLRDKPTVPPDQYHTHYILSGLSSAQNQHRMSKEQHKMMKKLVVGVPANQLIPIHPLFNIRSEYVKKTMDYF</sequence>
<comment type="catalytic activity">
    <reaction evidence="9">
        <text>L-cysteinyl-[protein] + (2E,6E)-farnesyl diphosphate = S-(2E,6E)-farnesyl-L-cysteinyl-[protein] + diphosphate</text>
        <dbReference type="Rhea" id="RHEA:13345"/>
        <dbReference type="Rhea" id="RHEA-COMP:10131"/>
        <dbReference type="Rhea" id="RHEA-COMP:11535"/>
        <dbReference type="ChEBI" id="CHEBI:29950"/>
        <dbReference type="ChEBI" id="CHEBI:33019"/>
        <dbReference type="ChEBI" id="CHEBI:86019"/>
        <dbReference type="ChEBI" id="CHEBI:175763"/>
    </reaction>
</comment>
<keyword evidence="8 9" id="KW-0862">Zinc</keyword>
<dbReference type="Gene3D" id="1.50.10.20">
    <property type="match status" value="1"/>
</dbReference>
<dbReference type="GeneID" id="18926962"/>
<dbReference type="InParanoid" id="F4RUW4"/>
<dbReference type="PANTHER" id="PTHR11774:SF6">
    <property type="entry name" value="PROTEIN FARNESYLTRANSFERASE SUBUNIT BETA"/>
    <property type="match status" value="1"/>
</dbReference>